<evidence type="ECO:0000313" key="5">
    <source>
        <dbReference type="EMBL" id="MBD1372221.1"/>
    </source>
</evidence>
<dbReference type="SUPFAM" id="SSF52540">
    <property type="entry name" value="P-loop containing nucleoside triphosphate hydrolases"/>
    <property type="match status" value="1"/>
</dbReference>
<evidence type="ECO:0000256" key="3">
    <source>
        <dbReference type="ARBA" id="ARBA00022840"/>
    </source>
</evidence>
<dbReference type="Proteomes" id="UP000661691">
    <property type="component" value="Unassembled WGS sequence"/>
</dbReference>
<keyword evidence="1" id="KW-0813">Transport</keyword>
<comment type="caution">
    <text evidence="5">The sequence shown here is derived from an EMBL/GenBank/DDBJ whole genome shotgun (WGS) entry which is preliminary data.</text>
</comment>
<proteinExistence type="predicted"/>
<dbReference type="Pfam" id="PF00005">
    <property type="entry name" value="ABC_tran"/>
    <property type="match status" value="1"/>
</dbReference>
<dbReference type="PROSITE" id="PS00211">
    <property type="entry name" value="ABC_TRANSPORTER_1"/>
    <property type="match status" value="1"/>
</dbReference>
<dbReference type="InterPro" id="IPR027417">
    <property type="entry name" value="P-loop_NTPase"/>
</dbReference>
<dbReference type="RefSeq" id="WP_191141902.1">
    <property type="nucleotide sequence ID" value="NZ_JACXAH010000008.1"/>
</dbReference>
<dbReference type="InterPro" id="IPR003593">
    <property type="entry name" value="AAA+_ATPase"/>
</dbReference>
<dbReference type="InterPro" id="IPR017871">
    <property type="entry name" value="ABC_transporter-like_CS"/>
</dbReference>
<gene>
    <name evidence="5" type="ORF">IC620_07570</name>
</gene>
<dbReference type="InterPro" id="IPR003439">
    <property type="entry name" value="ABC_transporter-like_ATP-bd"/>
</dbReference>
<keyword evidence="3 5" id="KW-0067">ATP-binding</keyword>
<accession>A0A926N6J6</accession>
<dbReference type="InterPro" id="IPR050763">
    <property type="entry name" value="ABC_transporter_ATP-binding"/>
</dbReference>
<keyword evidence="2" id="KW-0547">Nucleotide-binding</keyword>
<evidence type="ECO:0000313" key="6">
    <source>
        <dbReference type="Proteomes" id="UP000661691"/>
    </source>
</evidence>
<reference evidence="5" key="1">
    <citation type="submission" date="2020-09" db="EMBL/GenBank/DDBJ databases">
        <title>A novel bacterium of genus Hazenella, isolated from South China Sea.</title>
        <authorList>
            <person name="Huang H."/>
            <person name="Mo K."/>
            <person name="Hu Y."/>
        </authorList>
    </citation>
    <scope>NUCLEOTIDE SEQUENCE</scope>
    <source>
        <strain evidence="5">IB182357</strain>
    </source>
</reference>
<evidence type="ECO:0000259" key="4">
    <source>
        <dbReference type="PROSITE" id="PS50893"/>
    </source>
</evidence>
<dbReference type="AlphaFoldDB" id="A0A926N6J6"/>
<protein>
    <submittedName>
        <fullName evidence="5">ATP-binding cassette domain-containing protein</fullName>
    </submittedName>
</protein>
<dbReference type="EMBL" id="JACXAH010000008">
    <property type="protein sequence ID" value="MBD1372221.1"/>
    <property type="molecule type" value="Genomic_DNA"/>
</dbReference>
<dbReference type="PROSITE" id="PS50893">
    <property type="entry name" value="ABC_TRANSPORTER_2"/>
    <property type="match status" value="1"/>
</dbReference>
<dbReference type="PANTHER" id="PTHR42711">
    <property type="entry name" value="ABC TRANSPORTER ATP-BINDING PROTEIN"/>
    <property type="match status" value="1"/>
</dbReference>
<organism evidence="5 6">
    <name type="scientific">Polycladospora coralii</name>
    <dbReference type="NCBI Taxonomy" id="2771432"/>
    <lineage>
        <taxon>Bacteria</taxon>
        <taxon>Bacillati</taxon>
        <taxon>Bacillota</taxon>
        <taxon>Bacilli</taxon>
        <taxon>Bacillales</taxon>
        <taxon>Thermoactinomycetaceae</taxon>
        <taxon>Polycladospora</taxon>
    </lineage>
</organism>
<feature type="domain" description="ABC transporter" evidence="4">
    <location>
        <begin position="2"/>
        <end position="255"/>
    </location>
</feature>
<dbReference type="Gene3D" id="3.40.50.300">
    <property type="entry name" value="P-loop containing nucleotide triphosphate hydrolases"/>
    <property type="match status" value="1"/>
</dbReference>
<sequence length="327" mass="37577">MIEVRDLSKSFKIYETKKGAFGTLRSVFSKKYTLKEAVKNISFTINQGECVGYLGPNGAGKSTTIKILSGILYPSGGTITVMGKNPQIHRKQLASCYGVVFGQRSQLWWDLPLRDSYEILREMYKVDKQKYETFLMEYDRLLEIGSFIDTPVRKLSLGQRMRADLAAALIHDPAILFLDEPTIGLDVVGKKRMREFLLHLREDKKKTIVLTTHDMDDISFLCNRVILINHGQMMMDTTLNDLQKKIRLPSKIHLTYQSKPYPQSGSIYQIIEQTDNELTLAYDRSVIKVPELLALCSEWGEIIDIQMREPDIEEIMQNLYEFTSKNS</sequence>
<evidence type="ECO:0000256" key="2">
    <source>
        <dbReference type="ARBA" id="ARBA00022741"/>
    </source>
</evidence>
<evidence type="ECO:0000256" key="1">
    <source>
        <dbReference type="ARBA" id="ARBA00022448"/>
    </source>
</evidence>
<keyword evidence="6" id="KW-1185">Reference proteome</keyword>
<dbReference type="GO" id="GO:0005524">
    <property type="term" value="F:ATP binding"/>
    <property type="evidence" value="ECO:0007669"/>
    <property type="project" value="UniProtKB-KW"/>
</dbReference>
<dbReference type="SMART" id="SM00382">
    <property type="entry name" value="AAA"/>
    <property type="match status" value="1"/>
</dbReference>
<dbReference type="PANTHER" id="PTHR42711:SF1">
    <property type="entry name" value="ABC-TRANSPORT PROTEIN, ATP-BINDING COMPONENT"/>
    <property type="match status" value="1"/>
</dbReference>
<dbReference type="GO" id="GO:0016887">
    <property type="term" value="F:ATP hydrolysis activity"/>
    <property type="evidence" value="ECO:0007669"/>
    <property type="project" value="InterPro"/>
</dbReference>
<name>A0A926N6J6_9BACL</name>